<sequence>MDLTFSDGTRVTSSLVEDVIRMKTAPPSRLRFIAGHASPWPYKAAGILGIGFDRVKDGVQIPAMAHLAWKQHAIPESVLTVRIDKGVGLGPSRVLPSTTFVGLTDIAERPMWFIDVLMPRQFCNGSALIDTARSNLALPELSLSAVQGLDTRRLLR</sequence>
<reference evidence="1 2" key="2">
    <citation type="journal article" date="2012" name="Open Biol.">
        <title>Characteristics of nucleosomes and linker DNA regions on the genome of the basidiomycete Mixia osmundae revealed by mono- and dinucleosome mapping.</title>
        <authorList>
            <person name="Nishida H."/>
            <person name="Kondo S."/>
            <person name="Matsumoto T."/>
            <person name="Suzuki Y."/>
            <person name="Yoshikawa H."/>
            <person name="Taylor T.D."/>
            <person name="Sugiyama J."/>
        </authorList>
    </citation>
    <scope>NUCLEOTIDE SEQUENCE [LARGE SCALE GENOMIC DNA]</scope>
    <source>
        <strain evidence="2">CBS 9802 / IAM 14324 / JCM 22182 / KY 12970</strain>
    </source>
</reference>
<gene>
    <name evidence="1" type="primary">Mo02529</name>
    <name evidence="1" type="ORF">E5Q_02529</name>
</gene>
<evidence type="ECO:0000313" key="2">
    <source>
        <dbReference type="Proteomes" id="UP000009131"/>
    </source>
</evidence>
<reference evidence="1 2" key="1">
    <citation type="journal article" date="2011" name="J. Gen. Appl. Microbiol.">
        <title>Draft genome sequencing of the enigmatic basidiomycete Mixia osmundae.</title>
        <authorList>
            <person name="Nishida H."/>
            <person name="Nagatsuka Y."/>
            <person name="Sugiyama J."/>
        </authorList>
    </citation>
    <scope>NUCLEOTIDE SEQUENCE [LARGE SCALE GENOMIC DNA]</scope>
    <source>
        <strain evidence="2">CBS 9802 / IAM 14324 / JCM 22182 / KY 12970</strain>
    </source>
</reference>
<name>G7DZ62_MIXOS</name>
<protein>
    <recommendedName>
        <fullName evidence="3">Peptidase A1 domain-containing protein</fullName>
    </recommendedName>
</protein>
<proteinExistence type="predicted"/>
<evidence type="ECO:0008006" key="3">
    <source>
        <dbReference type="Google" id="ProtNLM"/>
    </source>
</evidence>
<dbReference type="SUPFAM" id="SSF50630">
    <property type="entry name" value="Acid proteases"/>
    <property type="match status" value="1"/>
</dbReference>
<dbReference type="RefSeq" id="XP_014566865.1">
    <property type="nucleotide sequence ID" value="XM_014711379.1"/>
</dbReference>
<dbReference type="AlphaFoldDB" id="G7DZ62"/>
<keyword evidence="2" id="KW-1185">Reference proteome</keyword>
<accession>G7DZ62</accession>
<dbReference type="InterPro" id="IPR021109">
    <property type="entry name" value="Peptidase_aspartic_dom_sf"/>
</dbReference>
<organism evidence="1 2">
    <name type="scientific">Mixia osmundae (strain CBS 9802 / IAM 14324 / JCM 22182 / KY 12970)</name>
    <dbReference type="NCBI Taxonomy" id="764103"/>
    <lineage>
        <taxon>Eukaryota</taxon>
        <taxon>Fungi</taxon>
        <taxon>Dikarya</taxon>
        <taxon>Basidiomycota</taxon>
        <taxon>Pucciniomycotina</taxon>
        <taxon>Mixiomycetes</taxon>
        <taxon>Mixiales</taxon>
        <taxon>Mixiaceae</taxon>
        <taxon>Mixia</taxon>
    </lineage>
</organism>
<dbReference type="EMBL" id="BABT02000067">
    <property type="protein sequence ID" value="GAA95872.1"/>
    <property type="molecule type" value="Genomic_DNA"/>
</dbReference>
<dbReference type="Proteomes" id="UP000009131">
    <property type="component" value="Unassembled WGS sequence"/>
</dbReference>
<dbReference type="InParanoid" id="G7DZ62"/>
<comment type="caution">
    <text evidence="1">The sequence shown here is derived from an EMBL/GenBank/DDBJ whole genome shotgun (WGS) entry which is preliminary data.</text>
</comment>
<dbReference type="HOGENOM" id="CLU_1687062_0_0_1"/>
<evidence type="ECO:0000313" key="1">
    <source>
        <dbReference type="EMBL" id="GAA95872.1"/>
    </source>
</evidence>